<organism evidence="2 3">
    <name type="scientific">Dothistroma septosporum (strain NZE10 / CBS 128990)</name>
    <name type="common">Red band needle blight fungus</name>
    <name type="synonym">Mycosphaerella pini</name>
    <dbReference type="NCBI Taxonomy" id="675120"/>
    <lineage>
        <taxon>Eukaryota</taxon>
        <taxon>Fungi</taxon>
        <taxon>Dikarya</taxon>
        <taxon>Ascomycota</taxon>
        <taxon>Pezizomycotina</taxon>
        <taxon>Dothideomycetes</taxon>
        <taxon>Dothideomycetidae</taxon>
        <taxon>Mycosphaerellales</taxon>
        <taxon>Mycosphaerellaceae</taxon>
        <taxon>Dothistroma</taxon>
    </lineage>
</organism>
<sequence>MQVFEARDVQGIPHRATCNGNVQSVSAPALQSPLPKQTQMNVSSTARAATPVSTNKTPLSPTKPSSTGRLFRGRTLTLLQDSSAIVATTNI</sequence>
<dbReference type="AlphaFoldDB" id="N1PS48"/>
<keyword evidence="3" id="KW-1185">Reference proteome</keyword>
<reference evidence="3" key="1">
    <citation type="journal article" date="2012" name="PLoS Genet.">
        <title>The genomes of the fungal plant pathogens Cladosporium fulvum and Dothistroma septosporum reveal adaptation to different hosts and lifestyles but also signatures of common ancestry.</title>
        <authorList>
            <person name="de Wit P.J.G.M."/>
            <person name="van der Burgt A."/>
            <person name="Oekmen B."/>
            <person name="Stergiopoulos I."/>
            <person name="Abd-Elsalam K.A."/>
            <person name="Aerts A.L."/>
            <person name="Bahkali A.H."/>
            <person name="Beenen H.G."/>
            <person name="Chettri P."/>
            <person name="Cox M.P."/>
            <person name="Datema E."/>
            <person name="de Vries R.P."/>
            <person name="Dhillon B."/>
            <person name="Ganley A.R."/>
            <person name="Griffiths S.A."/>
            <person name="Guo Y."/>
            <person name="Hamelin R.C."/>
            <person name="Henrissat B."/>
            <person name="Kabir M.S."/>
            <person name="Jashni M.K."/>
            <person name="Kema G."/>
            <person name="Klaubauf S."/>
            <person name="Lapidus A."/>
            <person name="Levasseur A."/>
            <person name="Lindquist E."/>
            <person name="Mehrabi R."/>
            <person name="Ohm R.A."/>
            <person name="Owen T.J."/>
            <person name="Salamov A."/>
            <person name="Schwelm A."/>
            <person name="Schijlen E."/>
            <person name="Sun H."/>
            <person name="van den Burg H.A."/>
            <person name="van Ham R.C.H.J."/>
            <person name="Zhang S."/>
            <person name="Goodwin S.B."/>
            <person name="Grigoriev I.V."/>
            <person name="Collemare J."/>
            <person name="Bradshaw R.E."/>
        </authorList>
    </citation>
    <scope>NUCLEOTIDE SEQUENCE [LARGE SCALE GENOMIC DNA]</scope>
    <source>
        <strain evidence="3">NZE10 / CBS 128990</strain>
    </source>
</reference>
<reference evidence="2 3" key="2">
    <citation type="journal article" date="2012" name="PLoS Pathog.">
        <title>Diverse lifestyles and strategies of plant pathogenesis encoded in the genomes of eighteen Dothideomycetes fungi.</title>
        <authorList>
            <person name="Ohm R.A."/>
            <person name="Feau N."/>
            <person name="Henrissat B."/>
            <person name="Schoch C.L."/>
            <person name="Horwitz B.A."/>
            <person name="Barry K.W."/>
            <person name="Condon B.J."/>
            <person name="Copeland A.C."/>
            <person name="Dhillon B."/>
            <person name="Glaser F."/>
            <person name="Hesse C.N."/>
            <person name="Kosti I."/>
            <person name="LaButti K."/>
            <person name="Lindquist E.A."/>
            <person name="Lucas S."/>
            <person name="Salamov A.A."/>
            <person name="Bradshaw R.E."/>
            <person name="Ciuffetti L."/>
            <person name="Hamelin R.C."/>
            <person name="Kema G.H.J."/>
            <person name="Lawrence C."/>
            <person name="Scott J.A."/>
            <person name="Spatafora J.W."/>
            <person name="Turgeon B.G."/>
            <person name="de Wit P.J.G.M."/>
            <person name="Zhong S."/>
            <person name="Goodwin S.B."/>
            <person name="Grigoriev I.V."/>
        </authorList>
    </citation>
    <scope>NUCLEOTIDE SEQUENCE [LARGE SCALE GENOMIC DNA]</scope>
    <source>
        <strain evidence="3">NZE10 / CBS 128990</strain>
    </source>
</reference>
<name>N1PS48_DOTSN</name>
<evidence type="ECO:0000313" key="3">
    <source>
        <dbReference type="Proteomes" id="UP000016933"/>
    </source>
</evidence>
<evidence type="ECO:0000313" key="2">
    <source>
        <dbReference type="EMBL" id="EME45249.1"/>
    </source>
</evidence>
<dbReference type="HOGENOM" id="CLU_2427009_0_0_1"/>
<dbReference type="EMBL" id="KB446538">
    <property type="protein sequence ID" value="EME45249.1"/>
    <property type="molecule type" value="Genomic_DNA"/>
</dbReference>
<protein>
    <submittedName>
        <fullName evidence="2">Uncharacterized protein</fullName>
    </submittedName>
</protein>
<feature type="compositionally biased region" description="Polar residues" evidence="1">
    <location>
        <begin position="34"/>
        <end position="66"/>
    </location>
</feature>
<evidence type="ECO:0000256" key="1">
    <source>
        <dbReference type="SAM" id="MobiDB-lite"/>
    </source>
</evidence>
<accession>N1PS48</accession>
<dbReference type="Proteomes" id="UP000016933">
    <property type="component" value="Unassembled WGS sequence"/>
</dbReference>
<feature type="region of interest" description="Disordered" evidence="1">
    <location>
        <begin position="23"/>
        <end position="71"/>
    </location>
</feature>
<gene>
    <name evidence="2" type="ORF">DOTSEDRAFT_71077</name>
</gene>
<proteinExistence type="predicted"/>